<organism evidence="3 4">
    <name type="scientific">Limnoglobus roseus</name>
    <dbReference type="NCBI Taxonomy" id="2598579"/>
    <lineage>
        <taxon>Bacteria</taxon>
        <taxon>Pseudomonadati</taxon>
        <taxon>Planctomycetota</taxon>
        <taxon>Planctomycetia</taxon>
        <taxon>Gemmatales</taxon>
        <taxon>Gemmataceae</taxon>
        <taxon>Limnoglobus</taxon>
    </lineage>
</organism>
<keyword evidence="1" id="KW-0812">Transmembrane</keyword>
<gene>
    <name evidence="3" type="ORF">PX52LOC_06500</name>
</gene>
<reference evidence="4" key="1">
    <citation type="submission" date="2019-08" db="EMBL/GenBank/DDBJ databases">
        <title>Limnoglobus roseus gen. nov., sp. nov., a novel freshwater planctomycete with a giant genome from the family Gemmataceae.</title>
        <authorList>
            <person name="Kulichevskaya I.S."/>
            <person name="Naumoff D.G."/>
            <person name="Miroshnikov K."/>
            <person name="Ivanova A."/>
            <person name="Philippov D.A."/>
            <person name="Hakobyan A."/>
            <person name="Rijpstra I.C."/>
            <person name="Sinninghe Damste J.S."/>
            <person name="Liesack W."/>
            <person name="Dedysh S.N."/>
        </authorList>
    </citation>
    <scope>NUCLEOTIDE SEQUENCE [LARGE SCALE GENOMIC DNA]</scope>
    <source>
        <strain evidence="4">PX52</strain>
    </source>
</reference>
<dbReference type="AlphaFoldDB" id="A0A5C1ARA5"/>
<dbReference type="NCBIfam" id="TIGR04294">
    <property type="entry name" value="pre_pil_HX9DG"/>
    <property type="match status" value="1"/>
</dbReference>
<evidence type="ECO:0000259" key="2">
    <source>
        <dbReference type="Pfam" id="PF07596"/>
    </source>
</evidence>
<dbReference type="Proteomes" id="UP000324974">
    <property type="component" value="Chromosome"/>
</dbReference>
<feature type="transmembrane region" description="Helical" evidence="1">
    <location>
        <begin position="12"/>
        <end position="35"/>
    </location>
</feature>
<dbReference type="InterPro" id="IPR027558">
    <property type="entry name" value="Pre_pil_HX9DG_C"/>
</dbReference>
<protein>
    <submittedName>
        <fullName evidence="3">Prepilin-type cleavage/methylation domain-containing protein</fullName>
    </submittedName>
</protein>
<dbReference type="PANTHER" id="PTHR30093:SF2">
    <property type="entry name" value="TYPE II SECRETION SYSTEM PROTEIN H"/>
    <property type="match status" value="1"/>
</dbReference>
<dbReference type="KEGG" id="lrs:PX52LOC_06500"/>
<dbReference type="InterPro" id="IPR011453">
    <property type="entry name" value="DUF1559"/>
</dbReference>
<dbReference type="Pfam" id="PF07596">
    <property type="entry name" value="SBP_bac_10"/>
    <property type="match status" value="1"/>
</dbReference>
<dbReference type="InterPro" id="IPR045584">
    <property type="entry name" value="Pilin-like"/>
</dbReference>
<proteinExistence type="predicted"/>
<accession>A0A5C1ARA5</accession>
<dbReference type="PANTHER" id="PTHR30093">
    <property type="entry name" value="GENERAL SECRETION PATHWAY PROTEIN G"/>
    <property type="match status" value="1"/>
</dbReference>
<dbReference type="Pfam" id="PF07963">
    <property type="entry name" value="N_methyl"/>
    <property type="match status" value="1"/>
</dbReference>
<dbReference type="Gene3D" id="3.30.700.10">
    <property type="entry name" value="Glycoprotein, Type 4 Pilin"/>
    <property type="match status" value="1"/>
</dbReference>
<name>A0A5C1ARA5_9BACT</name>
<dbReference type="InterPro" id="IPR012902">
    <property type="entry name" value="N_methyl_site"/>
</dbReference>
<evidence type="ECO:0000256" key="1">
    <source>
        <dbReference type="SAM" id="Phobius"/>
    </source>
</evidence>
<keyword evidence="4" id="KW-1185">Reference proteome</keyword>
<keyword evidence="1" id="KW-0472">Membrane</keyword>
<evidence type="ECO:0000313" key="3">
    <source>
        <dbReference type="EMBL" id="QEL19428.1"/>
    </source>
</evidence>
<keyword evidence="1" id="KW-1133">Transmembrane helix</keyword>
<sequence length="354" mass="36926">MTRLRLARARAFTLIELLVVIAIIAVLIGLLLPAVQKVREAAARMKCSNNLKQIGLACHNYESTYQSLPPASVQPANGGPYSYLSDFLKAGQSGALGTDYAKHSFLSILLPYIEQANVLTAGAGGYNFRLDWDNAQNQPASSTRIPVYECPSAPGDHAVPSTLASIGWSPRTTDYFATTRANGVPAAWVAVGLTFPGGGTGTTANNNAVIGILVNAQRTPLLAVTDGLSNTIMVAEDAGRPDGWAYGTKYSNQPTFVNGAWAGAGFDITCSGTLPPATAGTAPSKATSSTTAAMANQACAVNCWNQSEIYAFHTGVANVSMGDGSVRSLKSTLSVSTLFRLAARADGNTVSPDE</sequence>
<dbReference type="NCBIfam" id="TIGR02532">
    <property type="entry name" value="IV_pilin_GFxxxE"/>
    <property type="match status" value="1"/>
</dbReference>
<dbReference type="OrthoDB" id="261883at2"/>
<feature type="domain" description="DUF1559" evidence="2">
    <location>
        <begin position="36"/>
        <end position="332"/>
    </location>
</feature>
<evidence type="ECO:0000313" key="4">
    <source>
        <dbReference type="Proteomes" id="UP000324974"/>
    </source>
</evidence>
<dbReference type="SUPFAM" id="SSF54523">
    <property type="entry name" value="Pili subunits"/>
    <property type="match status" value="1"/>
</dbReference>
<dbReference type="EMBL" id="CP042425">
    <property type="protein sequence ID" value="QEL19428.1"/>
    <property type="molecule type" value="Genomic_DNA"/>
</dbReference>